<sequence>MYIILLVTKSELNRKALAALVEMTPLTWGIDENQIDKFLQKESAEITVDVDILIGR</sequence>
<dbReference type="Proteomes" id="UP000743899">
    <property type="component" value="Unassembled WGS sequence"/>
</dbReference>
<evidence type="ECO:0000313" key="1">
    <source>
        <dbReference type="EMBL" id="NCU17778.1"/>
    </source>
</evidence>
<dbReference type="InterPro" id="IPR029063">
    <property type="entry name" value="SAM-dependent_MTases_sf"/>
</dbReference>
<reference evidence="1 2" key="1">
    <citation type="submission" date="2020-01" db="EMBL/GenBank/DDBJ databases">
        <title>A novel Bacillus sp. from Pasinler.</title>
        <authorList>
            <person name="Adiguzel A."/>
            <person name="Ay H."/>
            <person name="Baltaci M.O."/>
        </authorList>
    </citation>
    <scope>NUCLEOTIDE SEQUENCE [LARGE SCALE GENOMIC DNA]</scope>
    <source>
        <strain evidence="1 2">P1</strain>
    </source>
</reference>
<dbReference type="Gene3D" id="3.40.50.150">
    <property type="entry name" value="Vaccinia Virus protein VP39"/>
    <property type="match status" value="1"/>
</dbReference>
<keyword evidence="2" id="KW-1185">Reference proteome</keyword>
<comment type="caution">
    <text evidence="1">The sequence shown here is derived from an EMBL/GenBank/DDBJ whole genome shotgun (WGS) entry which is preliminary data.</text>
</comment>
<organism evidence="1 2">
    <name type="scientific">Pallidibacillus pasinlerensis</name>
    <dbReference type="NCBI Taxonomy" id="2703818"/>
    <lineage>
        <taxon>Bacteria</taxon>
        <taxon>Bacillati</taxon>
        <taxon>Bacillota</taxon>
        <taxon>Bacilli</taxon>
        <taxon>Bacillales</taxon>
        <taxon>Bacillaceae</taxon>
        <taxon>Pallidibacillus</taxon>
    </lineage>
</organism>
<protein>
    <submittedName>
        <fullName evidence="1">Uncharacterized protein</fullName>
    </submittedName>
</protein>
<dbReference type="EMBL" id="JAACYS010000033">
    <property type="protein sequence ID" value="NCU17778.1"/>
    <property type="molecule type" value="Genomic_DNA"/>
</dbReference>
<proteinExistence type="predicted"/>
<gene>
    <name evidence="1" type="ORF">GW534_08425</name>
</gene>
<name>A0ABX0A2W0_9BACI</name>
<accession>A0ABX0A2W0</accession>
<evidence type="ECO:0000313" key="2">
    <source>
        <dbReference type="Proteomes" id="UP000743899"/>
    </source>
</evidence>